<evidence type="ECO:0000256" key="2">
    <source>
        <dbReference type="ARBA" id="ARBA00022692"/>
    </source>
</evidence>
<dbReference type="Pfam" id="PF03619">
    <property type="entry name" value="Solute_trans_a"/>
    <property type="match status" value="2"/>
</dbReference>
<dbReference type="AlphaFoldDB" id="A0A9P6MAE9"/>
<keyword evidence="2 6" id="KW-0812">Transmembrane</keyword>
<dbReference type="PANTHER" id="PTHR23423">
    <property type="entry name" value="ORGANIC SOLUTE TRANSPORTER-RELATED"/>
    <property type="match status" value="1"/>
</dbReference>
<keyword evidence="8" id="KW-1185">Reference proteome</keyword>
<feature type="compositionally biased region" description="Polar residues" evidence="5">
    <location>
        <begin position="299"/>
        <end position="315"/>
    </location>
</feature>
<sequence length="477" mass="54550">LLQRYVVRILFMVPVYAISSLVALESLEHAFYIDALRDIYEAFVLYCFFNLLFHFLGGERALLIMLHGRPYTKQIWPFNWFHKDVGDPIAFLSFKRGILQYVYVKPVLAVMTAILKFKGIPTSKFLCIKAIVFFTFWQGVVISLLISRNILRDATPETAVIIQDSLICLEVFVVAIGHWHAFSHKDYIETGLNSARMAFGYAFNDVIGIKDVIQDSRSTLEGTWFTYGAFKPCEGMATAGKSRFNRMMAGLRYTDGGASKYWLPEVNNTNINTNNRIHSNRGTLNSSNNTIVISIPEQQQHSLSDVQENSNSSGQREGLGHSYDDLDNDTEYLYKAAKLEEYVEYGYPVVPVNKTANNLYRSEVASYRQIRGWKEKGSQQRPNENTPLLAYRAVTPEDTRSYPNGENRKSLRWSSWCWATTLFQDDKDKEPQSSRVGCVNGYVPELKDKMSLHVPAWMLIEEVQEQHSTSVPASYFQ</sequence>
<dbReference type="OrthoDB" id="5348404at2759"/>
<gene>
    <name evidence="7" type="ORF">BGZ65_011095</name>
</gene>
<accession>A0A9P6MAE9</accession>
<feature type="non-terminal residue" evidence="7">
    <location>
        <position position="1"/>
    </location>
</feature>
<dbReference type="EMBL" id="JAAAHW010003306">
    <property type="protein sequence ID" value="KAF9985354.1"/>
    <property type="molecule type" value="Genomic_DNA"/>
</dbReference>
<dbReference type="InterPro" id="IPR005178">
    <property type="entry name" value="Ostalpha/TMEM184C"/>
</dbReference>
<feature type="transmembrane region" description="Helical" evidence="6">
    <location>
        <begin position="39"/>
        <end position="57"/>
    </location>
</feature>
<proteinExistence type="predicted"/>
<name>A0A9P6MAE9_9FUNG</name>
<evidence type="ECO:0000256" key="5">
    <source>
        <dbReference type="SAM" id="MobiDB-lite"/>
    </source>
</evidence>
<evidence type="ECO:0000256" key="3">
    <source>
        <dbReference type="ARBA" id="ARBA00022989"/>
    </source>
</evidence>
<feature type="transmembrane region" description="Helical" evidence="6">
    <location>
        <begin position="6"/>
        <end position="27"/>
    </location>
</feature>
<feature type="transmembrane region" description="Helical" evidence="6">
    <location>
        <begin position="127"/>
        <end position="146"/>
    </location>
</feature>
<evidence type="ECO:0000256" key="4">
    <source>
        <dbReference type="ARBA" id="ARBA00023136"/>
    </source>
</evidence>
<reference evidence="7" key="1">
    <citation type="journal article" date="2020" name="Fungal Divers.">
        <title>Resolving the Mortierellaceae phylogeny through synthesis of multi-gene phylogenetics and phylogenomics.</title>
        <authorList>
            <person name="Vandepol N."/>
            <person name="Liber J."/>
            <person name="Desiro A."/>
            <person name="Na H."/>
            <person name="Kennedy M."/>
            <person name="Barry K."/>
            <person name="Grigoriev I.V."/>
            <person name="Miller A.N."/>
            <person name="O'Donnell K."/>
            <person name="Stajich J.E."/>
            <person name="Bonito G."/>
        </authorList>
    </citation>
    <scope>NUCLEOTIDE SEQUENCE</scope>
    <source>
        <strain evidence="7">MES-2147</strain>
    </source>
</reference>
<feature type="region of interest" description="Disordered" evidence="5">
    <location>
        <begin position="299"/>
        <end position="324"/>
    </location>
</feature>
<dbReference type="SMART" id="SM01417">
    <property type="entry name" value="Solute_trans_a"/>
    <property type="match status" value="1"/>
</dbReference>
<dbReference type="GO" id="GO:0016020">
    <property type="term" value="C:membrane"/>
    <property type="evidence" value="ECO:0007669"/>
    <property type="project" value="UniProtKB-SubCell"/>
</dbReference>
<evidence type="ECO:0000313" key="8">
    <source>
        <dbReference type="Proteomes" id="UP000749646"/>
    </source>
</evidence>
<evidence type="ECO:0000313" key="7">
    <source>
        <dbReference type="EMBL" id="KAF9985354.1"/>
    </source>
</evidence>
<keyword evidence="3 6" id="KW-1133">Transmembrane helix</keyword>
<keyword evidence="4 6" id="KW-0472">Membrane</keyword>
<comment type="subcellular location">
    <subcellularLocation>
        <location evidence="1">Membrane</location>
        <topology evidence="1">Multi-pass membrane protein</topology>
    </subcellularLocation>
</comment>
<protein>
    <submittedName>
        <fullName evidence="7">Uncharacterized protein</fullName>
    </submittedName>
</protein>
<dbReference type="Proteomes" id="UP000749646">
    <property type="component" value="Unassembled WGS sequence"/>
</dbReference>
<comment type="caution">
    <text evidence="7">The sequence shown here is derived from an EMBL/GenBank/DDBJ whole genome shotgun (WGS) entry which is preliminary data.</text>
</comment>
<evidence type="ECO:0000256" key="1">
    <source>
        <dbReference type="ARBA" id="ARBA00004141"/>
    </source>
</evidence>
<organism evidence="7 8">
    <name type="scientific">Modicella reniformis</name>
    <dbReference type="NCBI Taxonomy" id="1440133"/>
    <lineage>
        <taxon>Eukaryota</taxon>
        <taxon>Fungi</taxon>
        <taxon>Fungi incertae sedis</taxon>
        <taxon>Mucoromycota</taxon>
        <taxon>Mortierellomycotina</taxon>
        <taxon>Mortierellomycetes</taxon>
        <taxon>Mortierellales</taxon>
        <taxon>Mortierellaceae</taxon>
        <taxon>Modicella</taxon>
    </lineage>
</organism>
<evidence type="ECO:0000256" key="6">
    <source>
        <dbReference type="SAM" id="Phobius"/>
    </source>
</evidence>